<dbReference type="GO" id="GO:0016740">
    <property type="term" value="F:transferase activity"/>
    <property type="evidence" value="ECO:0007669"/>
    <property type="project" value="TreeGrafter"/>
</dbReference>
<organism evidence="2 3">
    <name type="scientific">Orenia marismortui</name>
    <dbReference type="NCBI Taxonomy" id="46469"/>
    <lineage>
        <taxon>Bacteria</taxon>
        <taxon>Bacillati</taxon>
        <taxon>Bacillota</taxon>
        <taxon>Clostridia</taxon>
        <taxon>Halanaerobiales</taxon>
        <taxon>Halobacteroidaceae</taxon>
        <taxon>Orenia</taxon>
    </lineage>
</organism>
<dbReference type="PANTHER" id="PTHR13754">
    <property type="entry name" value="METALLO-BETA-LACTAMASE SUPERFAMILY PROTEIN"/>
    <property type="match status" value="1"/>
</dbReference>
<dbReference type="Proteomes" id="UP000295832">
    <property type="component" value="Unassembled WGS sequence"/>
</dbReference>
<keyword evidence="3" id="KW-1185">Reference proteome</keyword>
<gene>
    <name evidence="2" type="ORF">C7959_11350</name>
</gene>
<dbReference type="SUPFAM" id="SSF56281">
    <property type="entry name" value="Metallo-hydrolase/oxidoreductase"/>
    <property type="match status" value="1"/>
</dbReference>
<dbReference type="InterPro" id="IPR041712">
    <property type="entry name" value="DHPS-like_MBL-fold"/>
</dbReference>
<evidence type="ECO:0000313" key="2">
    <source>
        <dbReference type="EMBL" id="TDX51405.1"/>
    </source>
</evidence>
<dbReference type="PANTHER" id="PTHR13754:SF18">
    <property type="entry name" value="7,8-DIHYDROPTERIN-6-METHYL-4-(BETA-D-RIBOFURANOSYL)-AMINOBENZENE-5'-PHOSPHATE SYNTHASE"/>
    <property type="match status" value="1"/>
</dbReference>
<reference evidence="2 3" key="1">
    <citation type="submission" date="2019-03" db="EMBL/GenBank/DDBJ databases">
        <title>Subsurface microbial communities from deep shales in Ohio and West Virginia, USA.</title>
        <authorList>
            <person name="Wrighton K."/>
        </authorList>
    </citation>
    <scope>NUCLEOTIDE SEQUENCE [LARGE SCALE GENOMIC DNA]</scope>
    <source>
        <strain evidence="2 3">MSL 6dP</strain>
    </source>
</reference>
<feature type="domain" description="Metallo-beta-lactamase" evidence="1">
    <location>
        <begin position="25"/>
        <end position="190"/>
    </location>
</feature>
<dbReference type="InterPro" id="IPR052926">
    <property type="entry name" value="Metallo-beta-lactamase_dom"/>
</dbReference>
<name>A0A4R8H7H0_9FIRM</name>
<evidence type="ECO:0000259" key="1">
    <source>
        <dbReference type="SMART" id="SM00849"/>
    </source>
</evidence>
<proteinExistence type="predicted"/>
<dbReference type="Gene3D" id="3.60.15.10">
    <property type="entry name" value="Ribonuclease Z/Hydroxyacylglutathione hydrolase-like"/>
    <property type="match status" value="1"/>
</dbReference>
<accession>A0A4R8H7H0</accession>
<dbReference type="RefSeq" id="WP_134116739.1">
    <property type="nucleotide sequence ID" value="NZ_SOEG01000013.1"/>
</dbReference>
<dbReference type="SMART" id="SM00849">
    <property type="entry name" value="Lactamase_B"/>
    <property type="match status" value="1"/>
</dbReference>
<dbReference type="AlphaFoldDB" id="A0A4R8H7H0"/>
<sequence length="280" mass="31388">MSVETLKVKILVENRVAKENLLAEHGLSFLISYQGENYLLDTGQGLVLINNMNNLGIEVSDIDGVILSHGHYDHGNGLKDILALNSEIEVYAHPESFRVKYSKKGDDLVLRGLNINREEIKNFNSIEEATEIIEGLWLTGKIARINDGEIISKKFKKEVEGTIEEDGFSDDQSVFIETEQGLVVLLACTHAGVINTLEYIKKISEGQKIRAIIGGMHLINASQKRINETVDYLDHLDFELIVPLHCTGFKAMKAMIEKFRDKVKLGEVGEEFIFNISEGK</sequence>
<dbReference type="STRING" id="926561.GCA_000379025_01523"/>
<dbReference type="CDD" id="cd07713">
    <property type="entry name" value="DHPS-like_MBL-fold"/>
    <property type="match status" value="1"/>
</dbReference>
<protein>
    <submittedName>
        <fullName evidence="2">7, 8-dihydropterin-6-yl-methyl-4-(Beta-D-ribofuranosyl)aminobenzene 5'-phosphate synthase</fullName>
    </submittedName>
</protein>
<comment type="caution">
    <text evidence="2">The sequence shown here is derived from an EMBL/GenBank/DDBJ whole genome shotgun (WGS) entry which is preliminary data.</text>
</comment>
<dbReference type="EMBL" id="SOEG01000013">
    <property type="protein sequence ID" value="TDX51405.1"/>
    <property type="molecule type" value="Genomic_DNA"/>
</dbReference>
<evidence type="ECO:0000313" key="3">
    <source>
        <dbReference type="Proteomes" id="UP000295832"/>
    </source>
</evidence>
<dbReference type="Pfam" id="PF00753">
    <property type="entry name" value="Lactamase_B"/>
    <property type="match status" value="1"/>
</dbReference>
<dbReference type="InterPro" id="IPR036866">
    <property type="entry name" value="RibonucZ/Hydroxyglut_hydro"/>
</dbReference>
<dbReference type="InterPro" id="IPR001279">
    <property type="entry name" value="Metallo-B-lactamas"/>
</dbReference>